<evidence type="ECO:0000313" key="3">
    <source>
        <dbReference type="Proteomes" id="UP000015241"/>
    </source>
</evidence>
<evidence type="ECO:0000313" key="2">
    <source>
        <dbReference type="EMBL" id="EPS94421.1"/>
    </source>
</evidence>
<accession>S8DLP7</accession>
<name>S8DLP7_FOMSC</name>
<gene>
    <name evidence="2" type="ORF">FOMPIDRAFT_114905</name>
</gene>
<sequence>MLVVSGTTLGDNRNLPSQCHNTAGNSFPRRLHNLPVIRTHPDASEIKQGAGATSNKHFEKVIVATVGWNTGAMLKDESDATDTPPLAQAICKPAGAGMREAAHLESLAQDIKQKTCHIVPLQVQLQAQKRARAHMLVEWTMGGGVQVNGGRVPGKIGIDAPESRGTDHGRPCLLVPTMVFS</sequence>
<protein>
    <submittedName>
        <fullName evidence="2">Uncharacterized protein</fullName>
    </submittedName>
</protein>
<feature type="region of interest" description="Disordered" evidence="1">
    <location>
        <begin position="1"/>
        <end position="27"/>
    </location>
</feature>
<organism evidence="2 3">
    <name type="scientific">Fomitopsis schrenkii</name>
    <name type="common">Brown rot fungus</name>
    <dbReference type="NCBI Taxonomy" id="2126942"/>
    <lineage>
        <taxon>Eukaryota</taxon>
        <taxon>Fungi</taxon>
        <taxon>Dikarya</taxon>
        <taxon>Basidiomycota</taxon>
        <taxon>Agaricomycotina</taxon>
        <taxon>Agaricomycetes</taxon>
        <taxon>Polyporales</taxon>
        <taxon>Fomitopsis</taxon>
    </lineage>
</organism>
<keyword evidence="3" id="KW-1185">Reference proteome</keyword>
<dbReference type="InParanoid" id="S8DLP7"/>
<feature type="compositionally biased region" description="Polar residues" evidence="1">
    <location>
        <begin position="1"/>
        <end position="25"/>
    </location>
</feature>
<dbReference type="Proteomes" id="UP000015241">
    <property type="component" value="Unassembled WGS sequence"/>
</dbReference>
<reference evidence="2 3" key="1">
    <citation type="journal article" date="2012" name="Science">
        <title>The Paleozoic origin of enzymatic lignin decomposition reconstructed from 31 fungal genomes.</title>
        <authorList>
            <person name="Floudas D."/>
            <person name="Binder M."/>
            <person name="Riley R."/>
            <person name="Barry K."/>
            <person name="Blanchette R.A."/>
            <person name="Henrissat B."/>
            <person name="Martinez A.T."/>
            <person name="Otillar R."/>
            <person name="Spatafora J.W."/>
            <person name="Yadav J.S."/>
            <person name="Aerts A."/>
            <person name="Benoit I."/>
            <person name="Boyd A."/>
            <person name="Carlson A."/>
            <person name="Copeland A."/>
            <person name="Coutinho P.M."/>
            <person name="de Vries R.P."/>
            <person name="Ferreira P."/>
            <person name="Findley K."/>
            <person name="Foster B."/>
            <person name="Gaskell J."/>
            <person name="Glotzer D."/>
            <person name="Gorecki P."/>
            <person name="Heitman J."/>
            <person name="Hesse C."/>
            <person name="Hori C."/>
            <person name="Igarashi K."/>
            <person name="Jurgens J.A."/>
            <person name="Kallen N."/>
            <person name="Kersten P."/>
            <person name="Kohler A."/>
            <person name="Kuees U."/>
            <person name="Kumar T.K.A."/>
            <person name="Kuo A."/>
            <person name="LaButti K."/>
            <person name="Larrondo L.F."/>
            <person name="Lindquist E."/>
            <person name="Ling A."/>
            <person name="Lombard V."/>
            <person name="Lucas S."/>
            <person name="Lundell T."/>
            <person name="Martin R."/>
            <person name="McLaughlin D.J."/>
            <person name="Morgenstern I."/>
            <person name="Morin E."/>
            <person name="Murat C."/>
            <person name="Nagy L.G."/>
            <person name="Nolan M."/>
            <person name="Ohm R.A."/>
            <person name="Patyshakuliyeva A."/>
            <person name="Rokas A."/>
            <person name="Ruiz-Duenas F.J."/>
            <person name="Sabat G."/>
            <person name="Salamov A."/>
            <person name="Samejima M."/>
            <person name="Schmutz J."/>
            <person name="Slot J.C."/>
            <person name="St John F."/>
            <person name="Stenlid J."/>
            <person name="Sun H."/>
            <person name="Sun S."/>
            <person name="Syed K."/>
            <person name="Tsang A."/>
            <person name="Wiebenga A."/>
            <person name="Young D."/>
            <person name="Pisabarro A."/>
            <person name="Eastwood D.C."/>
            <person name="Martin F."/>
            <person name="Cullen D."/>
            <person name="Grigoriev I.V."/>
            <person name="Hibbett D.S."/>
        </authorList>
    </citation>
    <scope>NUCLEOTIDE SEQUENCE</scope>
    <source>
        <strain evidence="3">FP-58527</strain>
    </source>
</reference>
<proteinExistence type="predicted"/>
<dbReference type="AlphaFoldDB" id="S8DLP7"/>
<dbReference type="EMBL" id="KE504233">
    <property type="protein sequence ID" value="EPS94421.1"/>
    <property type="molecule type" value="Genomic_DNA"/>
</dbReference>
<evidence type="ECO:0000256" key="1">
    <source>
        <dbReference type="SAM" id="MobiDB-lite"/>
    </source>
</evidence>
<dbReference type="HOGENOM" id="CLU_1489055_0_0_1"/>